<reference evidence="1" key="2">
    <citation type="journal article" date="2015" name="Fish Shellfish Immunol.">
        <title>Early steps in the European eel (Anguilla anguilla)-Vibrio vulnificus interaction in the gills: Role of the RtxA13 toxin.</title>
        <authorList>
            <person name="Callol A."/>
            <person name="Pajuelo D."/>
            <person name="Ebbesson L."/>
            <person name="Teles M."/>
            <person name="MacKenzie S."/>
            <person name="Amaro C."/>
        </authorList>
    </citation>
    <scope>NUCLEOTIDE SEQUENCE</scope>
</reference>
<evidence type="ECO:0000313" key="1">
    <source>
        <dbReference type="EMBL" id="JAH78895.1"/>
    </source>
</evidence>
<dbReference type="EMBL" id="GBXM01029682">
    <property type="protein sequence ID" value="JAH78895.1"/>
    <property type="molecule type" value="Transcribed_RNA"/>
</dbReference>
<proteinExistence type="predicted"/>
<sequence>MKLANGLIKHRCIVSLCPFYLCHGASALWAQLVGFTQAEDWH</sequence>
<name>A0A0E9VNC2_ANGAN</name>
<dbReference type="AlphaFoldDB" id="A0A0E9VNC2"/>
<organism evidence="1">
    <name type="scientific">Anguilla anguilla</name>
    <name type="common">European freshwater eel</name>
    <name type="synonym">Muraena anguilla</name>
    <dbReference type="NCBI Taxonomy" id="7936"/>
    <lineage>
        <taxon>Eukaryota</taxon>
        <taxon>Metazoa</taxon>
        <taxon>Chordata</taxon>
        <taxon>Craniata</taxon>
        <taxon>Vertebrata</taxon>
        <taxon>Euteleostomi</taxon>
        <taxon>Actinopterygii</taxon>
        <taxon>Neopterygii</taxon>
        <taxon>Teleostei</taxon>
        <taxon>Anguilliformes</taxon>
        <taxon>Anguillidae</taxon>
        <taxon>Anguilla</taxon>
    </lineage>
</organism>
<protein>
    <submittedName>
        <fullName evidence="1">Uncharacterized protein</fullName>
    </submittedName>
</protein>
<accession>A0A0E9VNC2</accession>
<reference evidence="1" key="1">
    <citation type="submission" date="2014-11" db="EMBL/GenBank/DDBJ databases">
        <authorList>
            <person name="Amaro Gonzalez C."/>
        </authorList>
    </citation>
    <scope>NUCLEOTIDE SEQUENCE</scope>
</reference>